<comment type="subcellular location">
    <subcellularLocation>
        <location evidence="1">Membrane</location>
        <topology evidence="1">Multi-pass membrane protein</topology>
    </subcellularLocation>
</comment>
<feature type="transmembrane region" description="Helical" evidence="5">
    <location>
        <begin position="46"/>
        <end position="74"/>
    </location>
</feature>
<keyword evidence="8" id="KW-1185">Reference proteome</keyword>
<reference evidence="7 8" key="1">
    <citation type="submission" date="2023-10" db="EMBL/GenBank/DDBJ databases">
        <title>Bacteria for the degradation of biodegradable plastic PBAT(Polybutylene adipate terephthalate).</title>
        <authorList>
            <person name="Weon H.-Y."/>
            <person name="Yeon J."/>
        </authorList>
    </citation>
    <scope>NUCLEOTIDE SEQUENCE [LARGE SCALE GENOMIC DNA]</scope>
    <source>
        <strain evidence="7 8">SBD 7-3</strain>
    </source>
</reference>
<gene>
    <name evidence="7" type="ORF">RXV79_24950</name>
</gene>
<evidence type="ECO:0000256" key="5">
    <source>
        <dbReference type="SAM" id="Phobius"/>
    </source>
</evidence>
<evidence type="ECO:0000313" key="7">
    <source>
        <dbReference type="EMBL" id="WOB08136.1"/>
    </source>
</evidence>
<name>A0ABZ0CUC0_9BURK</name>
<dbReference type="Pfam" id="PF06271">
    <property type="entry name" value="RDD"/>
    <property type="match status" value="1"/>
</dbReference>
<keyword evidence="4 5" id="KW-0472">Membrane</keyword>
<proteinExistence type="predicted"/>
<sequence>MAAEHQAVSLDTLYTAETPEGIALSLRPAGAAARALAYMVDLGVRFGLFMVVSIAAIPLGGMGQGLLLVSYFLLEWFYPVFFELTGSGATPGKRMFGLQVVMDSGLPVTPAAALTRNLLRAADFFPFLYASGLLTMLLRRDFKRMGDLAAGTLVVYADTVALHGQLPDAAATAPTRALAPREQAAIVAWAGRAKRLTPARLDELAQLARSVTPGQGGDATGRLLGVAQWLVGNRHDPRRTGERP</sequence>
<accession>A0ABZ0CUC0</accession>
<dbReference type="RefSeq" id="WP_316700822.1">
    <property type="nucleotide sequence ID" value="NZ_CP136336.1"/>
</dbReference>
<evidence type="ECO:0000313" key="8">
    <source>
        <dbReference type="Proteomes" id="UP001303946"/>
    </source>
</evidence>
<keyword evidence="3 5" id="KW-1133">Transmembrane helix</keyword>
<evidence type="ECO:0000256" key="3">
    <source>
        <dbReference type="ARBA" id="ARBA00022989"/>
    </source>
</evidence>
<dbReference type="EMBL" id="CP136336">
    <property type="protein sequence ID" value="WOB08136.1"/>
    <property type="molecule type" value="Genomic_DNA"/>
</dbReference>
<protein>
    <submittedName>
        <fullName evidence="7">RDD family protein</fullName>
    </submittedName>
</protein>
<feature type="domain" description="RDD" evidence="6">
    <location>
        <begin position="29"/>
        <end position="151"/>
    </location>
</feature>
<dbReference type="PANTHER" id="PTHR38480:SF1">
    <property type="entry name" value="SLR0254 PROTEIN"/>
    <property type="match status" value="1"/>
</dbReference>
<evidence type="ECO:0000259" key="6">
    <source>
        <dbReference type="Pfam" id="PF06271"/>
    </source>
</evidence>
<evidence type="ECO:0000256" key="4">
    <source>
        <dbReference type="ARBA" id="ARBA00023136"/>
    </source>
</evidence>
<dbReference type="Proteomes" id="UP001303946">
    <property type="component" value="Chromosome"/>
</dbReference>
<dbReference type="InterPro" id="IPR010432">
    <property type="entry name" value="RDD"/>
</dbReference>
<organism evidence="7 8">
    <name type="scientific">Piscinibacter gummiphilus</name>
    <dbReference type="NCBI Taxonomy" id="946333"/>
    <lineage>
        <taxon>Bacteria</taxon>
        <taxon>Pseudomonadati</taxon>
        <taxon>Pseudomonadota</taxon>
        <taxon>Betaproteobacteria</taxon>
        <taxon>Burkholderiales</taxon>
        <taxon>Sphaerotilaceae</taxon>
        <taxon>Piscinibacter</taxon>
    </lineage>
</organism>
<keyword evidence="2 5" id="KW-0812">Transmembrane</keyword>
<evidence type="ECO:0000256" key="2">
    <source>
        <dbReference type="ARBA" id="ARBA00022692"/>
    </source>
</evidence>
<evidence type="ECO:0000256" key="1">
    <source>
        <dbReference type="ARBA" id="ARBA00004141"/>
    </source>
</evidence>
<dbReference type="PANTHER" id="PTHR38480">
    <property type="entry name" value="SLR0254 PROTEIN"/>
    <property type="match status" value="1"/>
</dbReference>